<dbReference type="AlphaFoldDB" id="A0A6J4QJM2"/>
<reference evidence="1" key="1">
    <citation type="submission" date="2020-02" db="EMBL/GenBank/DDBJ databases">
        <authorList>
            <person name="Meier V. D."/>
        </authorList>
    </citation>
    <scope>NUCLEOTIDE SEQUENCE</scope>
    <source>
        <strain evidence="1">AVDCRST_MAG14</strain>
    </source>
</reference>
<sequence>MKLRRFSGLSLCNLRVRIQRTLLTVLGIAFGS</sequence>
<proteinExistence type="predicted"/>
<organism evidence="1">
    <name type="scientific">uncultured Rubrobacteraceae bacterium</name>
    <dbReference type="NCBI Taxonomy" id="349277"/>
    <lineage>
        <taxon>Bacteria</taxon>
        <taxon>Bacillati</taxon>
        <taxon>Actinomycetota</taxon>
        <taxon>Rubrobacteria</taxon>
        <taxon>Rubrobacterales</taxon>
        <taxon>Rubrobacteraceae</taxon>
        <taxon>environmental samples</taxon>
    </lineage>
</organism>
<dbReference type="EMBL" id="CADCVG010000021">
    <property type="protein sequence ID" value="CAA9446624.1"/>
    <property type="molecule type" value="Genomic_DNA"/>
</dbReference>
<gene>
    <name evidence="1" type="ORF">AVDCRST_MAG14-469</name>
</gene>
<evidence type="ECO:0000313" key="1">
    <source>
        <dbReference type="EMBL" id="CAA9446624.1"/>
    </source>
</evidence>
<protein>
    <submittedName>
        <fullName evidence="1">Uncharacterized protein</fullName>
    </submittedName>
</protein>
<name>A0A6J4QJM2_9ACTN</name>
<accession>A0A6J4QJM2</accession>